<dbReference type="SMART" id="SM00200">
    <property type="entry name" value="SEA"/>
    <property type="match status" value="2"/>
</dbReference>
<dbReference type="GO" id="GO:0001917">
    <property type="term" value="C:photoreceptor inner segment"/>
    <property type="evidence" value="ECO:0007669"/>
    <property type="project" value="UniProtKB-SubCell"/>
</dbReference>
<keyword evidence="14" id="KW-1185">Reference proteome</keyword>
<evidence type="ECO:0000256" key="1">
    <source>
        <dbReference type="ARBA" id="ARBA00004437"/>
    </source>
</evidence>
<dbReference type="AlphaFoldDB" id="A0AAD9K7P2"/>
<keyword evidence="5" id="KW-0272">Extracellular matrix</keyword>
<feature type="region of interest" description="Disordered" evidence="11">
    <location>
        <begin position="22"/>
        <end position="50"/>
    </location>
</feature>
<proteinExistence type="predicted"/>
<keyword evidence="4" id="KW-0964">Secreted</keyword>
<evidence type="ECO:0000256" key="10">
    <source>
        <dbReference type="ARBA" id="ARBA00023273"/>
    </source>
</evidence>
<evidence type="ECO:0000259" key="12">
    <source>
        <dbReference type="PROSITE" id="PS50024"/>
    </source>
</evidence>
<evidence type="ECO:0000256" key="2">
    <source>
        <dbReference type="ARBA" id="ARBA00004504"/>
    </source>
</evidence>
<dbReference type="GO" id="GO:0007601">
    <property type="term" value="P:visual perception"/>
    <property type="evidence" value="ECO:0007669"/>
    <property type="project" value="InterPro"/>
</dbReference>
<dbReference type="GO" id="GO:0008201">
    <property type="term" value="F:heparin binding"/>
    <property type="evidence" value="ECO:0007669"/>
    <property type="project" value="UniProtKB-KW"/>
</dbReference>
<dbReference type="InterPro" id="IPR036364">
    <property type="entry name" value="SEA_dom_sf"/>
</dbReference>
<dbReference type="GO" id="GO:0001750">
    <property type="term" value="C:photoreceptor outer segment"/>
    <property type="evidence" value="ECO:0007669"/>
    <property type="project" value="UniProtKB-SubCell"/>
</dbReference>
<dbReference type="Gene3D" id="3.30.70.960">
    <property type="entry name" value="SEA domain"/>
    <property type="match status" value="1"/>
</dbReference>
<reference evidence="13" key="1">
    <citation type="journal article" date="2023" name="Mol. Biol. Evol.">
        <title>Third-Generation Sequencing Reveals the Adaptive Role of the Epigenome in Three Deep-Sea Polychaetes.</title>
        <authorList>
            <person name="Perez M."/>
            <person name="Aroh O."/>
            <person name="Sun Y."/>
            <person name="Lan Y."/>
            <person name="Juniper S.K."/>
            <person name="Young C.R."/>
            <person name="Angers B."/>
            <person name="Qian P.Y."/>
        </authorList>
    </citation>
    <scope>NUCLEOTIDE SEQUENCE</scope>
    <source>
        <strain evidence="13">R07B-5</strain>
    </source>
</reference>
<dbReference type="Pfam" id="PF01390">
    <property type="entry name" value="SEA"/>
    <property type="match status" value="2"/>
</dbReference>
<dbReference type="EMBL" id="JAODUO010001361">
    <property type="protein sequence ID" value="KAK2165540.1"/>
    <property type="molecule type" value="Genomic_DNA"/>
</dbReference>
<evidence type="ECO:0000256" key="5">
    <source>
        <dbReference type="ARBA" id="ARBA00022530"/>
    </source>
</evidence>
<evidence type="ECO:0000256" key="11">
    <source>
        <dbReference type="SAM" id="MobiDB-lite"/>
    </source>
</evidence>
<dbReference type="SUPFAM" id="SSF82671">
    <property type="entry name" value="SEA domain"/>
    <property type="match status" value="2"/>
</dbReference>
<dbReference type="GO" id="GO:0033165">
    <property type="term" value="C:interphotoreceptor matrix"/>
    <property type="evidence" value="ECO:0007669"/>
    <property type="project" value="UniProtKB-SubCell"/>
</dbReference>
<keyword evidence="6" id="KW-0358">Heparin-binding</keyword>
<comment type="caution">
    <text evidence="13">The sequence shown here is derived from an EMBL/GenBank/DDBJ whole genome shotgun (WGS) entry which is preliminary data.</text>
</comment>
<dbReference type="InterPro" id="IPR039861">
    <property type="entry name" value="IMPG"/>
</dbReference>
<dbReference type="Proteomes" id="UP001209878">
    <property type="component" value="Unassembled WGS sequence"/>
</dbReference>
<feature type="domain" description="SEA" evidence="12">
    <location>
        <begin position="172"/>
        <end position="285"/>
    </location>
</feature>
<accession>A0AAD9K7P2</accession>
<dbReference type="InterPro" id="IPR000082">
    <property type="entry name" value="SEA_dom"/>
</dbReference>
<protein>
    <recommendedName>
        <fullName evidence="12">SEA domain-containing protein</fullName>
    </recommendedName>
</protein>
<name>A0AAD9K7P2_RIDPI</name>
<dbReference type="PANTHER" id="PTHR12199">
    <property type="entry name" value="INTERPHOTORECEPTOR MATRIX PROTEOGLYCAN"/>
    <property type="match status" value="1"/>
</dbReference>
<keyword evidence="8" id="KW-0677">Repeat</keyword>
<evidence type="ECO:0000313" key="13">
    <source>
        <dbReference type="EMBL" id="KAK2165540.1"/>
    </source>
</evidence>
<gene>
    <name evidence="13" type="ORF">NP493_1362g01011</name>
</gene>
<organism evidence="13 14">
    <name type="scientific">Ridgeia piscesae</name>
    <name type="common">Tubeworm</name>
    <dbReference type="NCBI Taxonomy" id="27915"/>
    <lineage>
        <taxon>Eukaryota</taxon>
        <taxon>Metazoa</taxon>
        <taxon>Spiralia</taxon>
        <taxon>Lophotrochozoa</taxon>
        <taxon>Annelida</taxon>
        <taxon>Polychaeta</taxon>
        <taxon>Sedentaria</taxon>
        <taxon>Canalipalpata</taxon>
        <taxon>Sabellida</taxon>
        <taxon>Siboglinidae</taxon>
        <taxon>Ridgeia</taxon>
    </lineage>
</organism>
<dbReference type="PROSITE" id="PS50024">
    <property type="entry name" value="SEA"/>
    <property type="match status" value="1"/>
</dbReference>
<evidence type="ECO:0000256" key="3">
    <source>
        <dbReference type="ARBA" id="ARBA00004593"/>
    </source>
</evidence>
<evidence type="ECO:0000256" key="7">
    <source>
        <dbReference type="ARBA" id="ARBA00022729"/>
    </source>
</evidence>
<comment type="subcellular location">
    <subcellularLocation>
        <location evidence="2">Cell projection</location>
        <location evidence="2">Cilium</location>
        <location evidence="2">Photoreceptor outer segment</location>
    </subcellularLocation>
    <subcellularLocation>
        <location evidence="1">Photoreceptor inner segment</location>
    </subcellularLocation>
    <subcellularLocation>
        <location evidence="3">Secreted</location>
        <location evidence="3">Extracellular space</location>
        <location evidence="3">Extracellular matrix</location>
        <location evidence="3">Interphotoreceptor matrix</location>
    </subcellularLocation>
</comment>
<evidence type="ECO:0000256" key="6">
    <source>
        <dbReference type="ARBA" id="ARBA00022674"/>
    </source>
</evidence>
<evidence type="ECO:0000256" key="8">
    <source>
        <dbReference type="ARBA" id="ARBA00022737"/>
    </source>
</evidence>
<evidence type="ECO:0000256" key="4">
    <source>
        <dbReference type="ARBA" id="ARBA00022525"/>
    </source>
</evidence>
<keyword evidence="10" id="KW-0966">Cell projection</keyword>
<dbReference type="PANTHER" id="PTHR12199:SF5">
    <property type="entry name" value="MUCIN-2-LIKE ISOFORM X1"/>
    <property type="match status" value="1"/>
</dbReference>
<keyword evidence="9" id="KW-0325">Glycoprotein</keyword>
<sequence length="301" mass="32850">MFRLIQCNSFVCSCYLSPVFTTTESSESPGGTTDTPTQKPEETTTTPIATTTTPLIPYDDQARINVKIKLTSVDYSSDLADKTSEAYMNLKAEVVDTLKDVLANKLGEGKFNILDVTFSKGSLVVQYELAVNKATATQTMNTIVSTVKDVAEKSSFGNFTVDPDSITATKTEMYSHYGRFTITNHQYNDNLIKEASAQYQELSAEVNKHVHAVFDSSPIKSDVVAVTKITFSKGSVIASYQLVLKNEHTLGELTQIMKYHLEANSGKIGSFEVNAESIQFSGTLNSNVPSILSIIFGVPVS</sequence>
<evidence type="ECO:0000313" key="14">
    <source>
        <dbReference type="Proteomes" id="UP001209878"/>
    </source>
</evidence>
<evidence type="ECO:0000256" key="9">
    <source>
        <dbReference type="ARBA" id="ARBA00023180"/>
    </source>
</evidence>
<keyword evidence="7" id="KW-0732">Signal</keyword>